<evidence type="ECO:0000313" key="2">
    <source>
        <dbReference type="Proteomes" id="UP000320648"/>
    </source>
</evidence>
<dbReference type="InterPro" id="IPR007351">
    <property type="entry name" value="YjbR"/>
</dbReference>
<dbReference type="Proteomes" id="UP000320648">
    <property type="component" value="Unassembled WGS sequence"/>
</dbReference>
<dbReference type="GO" id="GO:0003677">
    <property type="term" value="F:DNA binding"/>
    <property type="evidence" value="ECO:0007669"/>
    <property type="project" value="UniProtKB-KW"/>
</dbReference>
<dbReference type="SUPFAM" id="SSF142906">
    <property type="entry name" value="YjbR-like"/>
    <property type="match status" value="1"/>
</dbReference>
<dbReference type="AlphaFoldDB" id="A0A558IU01"/>
<dbReference type="InterPro" id="IPR038056">
    <property type="entry name" value="YjbR-like_sf"/>
</dbReference>
<dbReference type="PANTHER" id="PTHR35145">
    <property type="entry name" value="CYTOPLASMIC PROTEIN-RELATED"/>
    <property type="match status" value="1"/>
</dbReference>
<name>A0A558IU01_9CORY</name>
<gene>
    <name evidence="1" type="ORF">FQN05_05190</name>
</gene>
<accession>A0A558IU01</accession>
<evidence type="ECO:0000313" key="1">
    <source>
        <dbReference type="EMBL" id="TVU84864.1"/>
    </source>
</evidence>
<dbReference type="Pfam" id="PF04237">
    <property type="entry name" value="YjbR"/>
    <property type="match status" value="1"/>
</dbReference>
<dbReference type="PANTHER" id="PTHR35145:SF1">
    <property type="entry name" value="CYTOPLASMIC PROTEIN"/>
    <property type="match status" value="1"/>
</dbReference>
<reference evidence="1 2" key="1">
    <citation type="submission" date="2019-07" db="EMBL/GenBank/DDBJ databases">
        <title>Draft genome of C. aurimucosum strain 15-4290.</title>
        <authorList>
            <person name="Pacheco L.G.C."/>
            <person name="Aguiar E.R.G.R."/>
            <person name="Navas J."/>
            <person name="Santos C.S."/>
            <person name="Rocha D.J.P.G."/>
        </authorList>
    </citation>
    <scope>NUCLEOTIDE SEQUENCE [LARGE SCALE GENOMIC DNA]</scope>
    <source>
        <strain evidence="1 2">15-4290</strain>
    </source>
</reference>
<keyword evidence="1" id="KW-0238">DNA-binding</keyword>
<sequence length="129" mass="14277">MDSSSPLDLHACASARAAELPGAMLTHPFGSDWDVFKVRGKVFLLLTAATGRPQAILKAEPLDAEALRSEHAFITPGYHMNKRHWVSVHPDPRLTPQLLNELVTDSYRLVVEKLPRSQRPINPSDFGSP</sequence>
<protein>
    <submittedName>
        <fullName evidence="1">MmcQ/YjbR family DNA-binding protein</fullName>
    </submittedName>
</protein>
<proteinExistence type="predicted"/>
<dbReference type="EMBL" id="VMTX01000005">
    <property type="protein sequence ID" value="TVU84864.1"/>
    <property type="molecule type" value="Genomic_DNA"/>
</dbReference>
<dbReference type="Gene3D" id="3.90.1150.30">
    <property type="match status" value="1"/>
</dbReference>
<dbReference type="RefSeq" id="WP_070510834.1">
    <property type="nucleotide sequence ID" value="NZ_VMTX01000005.1"/>
</dbReference>
<organism evidence="1 2">
    <name type="scientific">Corynebacterium aurimucosum</name>
    <dbReference type="NCBI Taxonomy" id="169292"/>
    <lineage>
        <taxon>Bacteria</taxon>
        <taxon>Bacillati</taxon>
        <taxon>Actinomycetota</taxon>
        <taxon>Actinomycetes</taxon>
        <taxon>Mycobacteriales</taxon>
        <taxon>Corynebacteriaceae</taxon>
        <taxon>Corynebacterium</taxon>
    </lineage>
</organism>
<comment type="caution">
    <text evidence="1">The sequence shown here is derived from an EMBL/GenBank/DDBJ whole genome shotgun (WGS) entry which is preliminary data.</text>
</comment>
<dbReference type="InterPro" id="IPR058532">
    <property type="entry name" value="YjbR/MT2646/Rv2570-like"/>
</dbReference>